<dbReference type="SUPFAM" id="SSF53448">
    <property type="entry name" value="Nucleotide-diphospho-sugar transferases"/>
    <property type="match status" value="1"/>
</dbReference>
<evidence type="ECO:0000256" key="2">
    <source>
        <dbReference type="ARBA" id="ARBA00022676"/>
    </source>
</evidence>
<dbReference type="CDD" id="cd00761">
    <property type="entry name" value="Glyco_tranf_GTA_type"/>
    <property type="match status" value="1"/>
</dbReference>
<keyword evidence="6" id="KW-1185">Reference proteome</keyword>
<name>A0A4S3M669_9FLAO</name>
<evidence type="ECO:0000313" key="6">
    <source>
        <dbReference type="Proteomes" id="UP000305939"/>
    </source>
</evidence>
<evidence type="ECO:0000256" key="3">
    <source>
        <dbReference type="ARBA" id="ARBA00022679"/>
    </source>
</evidence>
<dbReference type="InterPro" id="IPR029044">
    <property type="entry name" value="Nucleotide-diphossugar_trans"/>
</dbReference>
<proteinExistence type="inferred from homology"/>
<evidence type="ECO:0000256" key="1">
    <source>
        <dbReference type="ARBA" id="ARBA00006739"/>
    </source>
</evidence>
<feature type="domain" description="Glycosyltransferase 2-like" evidence="4">
    <location>
        <begin position="8"/>
        <end position="149"/>
    </location>
</feature>
<dbReference type="InterPro" id="IPR001173">
    <property type="entry name" value="Glyco_trans_2-like"/>
</dbReference>
<comment type="caution">
    <text evidence="5">The sequence shown here is derived from an EMBL/GenBank/DDBJ whole genome shotgun (WGS) entry which is preliminary data.</text>
</comment>
<evidence type="ECO:0000313" key="5">
    <source>
        <dbReference type="EMBL" id="THD69891.1"/>
    </source>
</evidence>
<dbReference type="AlphaFoldDB" id="A0A4S3M669"/>
<keyword evidence="3 5" id="KW-0808">Transferase</keyword>
<protein>
    <submittedName>
        <fullName evidence="5">Glycosyltransferase family 2 protein</fullName>
    </submittedName>
</protein>
<dbReference type="RefSeq" id="WP_136335382.1">
    <property type="nucleotide sequence ID" value="NZ_QXMP01000002.1"/>
</dbReference>
<dbReference type="OrthoDB" id="1142396at2"/>
<dbReference type="PANTHER" id="PTHR43630">
    <property type="entry name" value="POLY-BETA-1,6-N-ACETYL-D-GLUCOSAMINE SYNTHASE"/>
    <property type="match status" value="1"/>
</dbReference>
<dbReference type="PANTHER" id="PTHR43630:SF1">
    <property type="entry name" value="POLY-BETA-1,6-N-ACETYL-D-GLUCOSAMINE SYNTHASE"/>
    <property type="match status" value="1"/>
</dbReference>
<gene>
    <name evidence="5" type="ORF">E7Z59_06080</name>
</gene>
<sequence>MTSPFTYSVVIPAHNEEEFLAGTLDSLLNQTVAPEEIIIVDDNSTDSTPDILKEYSTKSTLIRVINKSSENKHLPGSKVVRTFNTGYEQLQKSWDVVVKLDADLILPEHYFEEILNCFARQPKAGIVGGFIYEKTEKGAWKLNHPMHKDHVRGAIKSYSRSCFEKIGGLRTAMGWDTVDELLARYHGFDIITLPELKVKHLRPTGKAYNKKARLLQGEAMYLMRYGWLIAAIASAKMAFKQGKIKTFFDNMAGYRNAVTKKIPPMVTPEEGKFIRQYRWKGMRSQLPF</sequence>
<keyword evidence="2" id="KW-0328">Glycosyltransferase</keyword>
<dbReference type="Pfam" id="PF00535">
    <property type="entry name" value="Glycos_transf_2"/>
    <property type="match status" value="1"/>
</dbReference>
<comment type="similarity">
    <text evidence="1">Belongs to the glycosyltransferase 2 family.</text>
</comment>
<organism evidence="5 6">
    <name type="scientific">Robertkochia marina</name>
    <dbReference type="NCBI Taxonomy" id="1227945"/>
    <lineage>
        <taxon>Bacteria</taxon>
        <taxon>Pseudomonadati</taxon>
        <taxon>Bacteroidota</taxon>
        <taxon>Flavobacteriia</taxon>
        <taxon>Flavobacteriales</taxon>
        <taxon>Flavobacteriaceae</taxon>
        <taxon>Robertkochia</taxon>
    </lineage>
</organism>
<dbReference type="EMBL" id="SSMC01000001">
    <property type="protein sequence ID" value="THD69891.1"/>
    <property type="molecule type" value="Genomic_DNA"/>
</dbReference>
<evidence type="ECO:0000259" key="4">
    <source>
        <dbReference type="Pfam" id="PF00535"/>
    </source>
</evidence>
<dbReference type="GO" id="GO:0016757">
    <property type="term" value="F:glycosyltransferase activity"/>
    <property type="evidence" value="ECO:0007669"/>
    <property type="project" value="UniProtKB-KW"/>
</dbReference>
<reference evidence="5 6" key="1">
    <citation type="submission" date="2019-04" db="EMBL/GenBank/DDBJ databases">
        <title>Draft genome sequence of Robertkochia marina CC-AMO-30D.</title>
        <authorList>
            <person name="Hameed A."/>
            <person name="Lin S.-Y."/>
            <person name="Shahina M."/>
            <person name="Lai W.-A."/>
            <person name="Young C.-C."/>
        </authorList>
    </citation>
    <scope>NUCLEOTIDE SEQUENCE [LARGE SCALE GENOMIC DNA]</scope>
    <source>
        <strain evidence="5 6">CC-AMO-30D</strain>
    </source>
</reference>
<accession>A0A4S3M669</accession>
<dbReference type="Gene3D" id="3.90.550.10">
    <property type="entry name" value="Spore Coat Polysaccharide Biosynthesis Protein SpsA, Chain A"/>
    <property type="match status" value="1"/>
</dbReference>
<dbReference type="Proteomes" id="UP000305939">
    <property type="component" value="Unassembled WGS sequence"/>
</dbReference>